<proteinExistence type="predicted"/>
<dbReference type="EMBL" id="JBBPBN010000026">
    <property type="protein sequence ID" value="KAK9008567.1"/>
    <property type="molecule type" value="Genomic_DNA"/>
</dbReference>
<keyword evidence="3" id="KW-1185">Reference proteome</keyword>
<feature type="region of interest" description="Disordered" evidence="1">
    <location>
        <begin position="259"/>
        <end position="296"/>
    </location>
</feature>
<dbReference type="Proteomes" id="UP001396334">
    <property type="component" value="Unassembled WGS sequence"/>
</dbReference>
<feature type="region of interest" description="Disordered" evidence="1">
    <location>
        <begin position="17"/>
        <end position="53"/>
    </location>
</feature>
<organism evidence="2 3">
    <name type="scientific">Hibiscus sabdariffa</name>
    <name type="common">roselle</name>
    <dbReference type="NCBI Taxonomy" id="183260"/>
    <lineage>
        <taxon>Eukaryota</taxon>
        <taxon>Viridiplantae</taxon>
        <taxon>Streptophyta</taxon>
        <taxon>Embryophyta</taxon>
        <taxon>Tracheophyta</taxon>
        <taxon>Spermatophyta</taxon>
        <taxon>Magnoliopsida</taxon>
        <taxon>eudicotyledons</taxon>
        <taxon>Gunneridae</taxon>
        <taxon>Pentapetalae</taxon>
        <taxon>rosids</taxon>
        <taxon>malvids</taxon>
        <taxon>Malvales</taxon>
        <taxon>Malvaceae</taxon>
        <taxon>Malvoideae</taxon>
        <taxon>Hibiscus</taxon>
    </lineage>
</organism>
<protein>
    <submittedName>
        <fullName evidence="2">Uncharacterized protein</fullName>
    </submittedName>
</protein>
<reference evidence="2 3" key="1">
    <citation type="journal article" date="2024" name="G3 (Bethesda)">
        <title>Genome assembly of Hibiscus sabdariffa L. provides insights into metabolisms of medicinal natural products.</title>
        <authorList>
            <person name="Kim T."/>
        </authorList>
    </citation>
    <scope>NUCLEOTIDE SEQUENCE [LARGE SCALE GENOMIC DNA]</scope>
    <source>
        <strain evidence="2">TK-2024</strain>
        <tissue evidence="2">Old leaves</tissue>
    </source>
</reference>
<name>A0ABR2R6L3_9ROSI</name>
<comment type="caution">
    <text evidence="2">The sequence shown here is derived from an EMBL/GenBank/DDBJ whole genome shotgun (WGS) entry which is preliminary data.</text>
</comment>
<sequence>MHLGTEEKTELQKLGIAKKKGKQIGKSKGAEKFGGNDDIWAQEGKEENGSRNPMKMQQSTCLMEQVSKADCNNWYQIQSWIHLKAVDFNIQQMTNSEDTISDPLHDQQASTLPPWWETQSKLIESRFRNLETATDENKGYLQRILKLMSAEADTIAADSPEQTQQVKAPKNPLPHGKSPVPIILLNDAPGILSSKPSAPNDQQPFPKQTTGNSYFEQGNTSDPKDPFVPHKTTTNIQNTYLPRPKLELPTFDGIAKKKGKQIGKSKGAEKFGGNDDVWAQEGKEENGSRNPMKMQQSTCLMEQVSKAVATALNS</sequence>
<evidence type="ECO:0000256" key="1">
    <source>
        <dbReference type="SAM" id="MobiDB-lite"/>
    </source>
</evidence>
<feature type="region of interest" description="Disordered" evidence="1">
    <location>
        <begin position="155"/>
        <end position="228"/>
    </location>
</feature>
<evidence type="ECO:0000313" key="2">
    <source>
        <dbReference type="EMBL" id="KAK9008567.1"/>
    </source>
</evidence>
<accession>A0ABR2R6L3</accession>
<gene>
    <name evidence="2" type="ORF">V6N11_075456</name>
</gene>
<evidence type="ECO:0000313" key="3">
    <source>
        <dbReference type="Proteomes" id="UP001396334"/>
    </source>
</evidence>
<feature type="compositionally biased region" description="Polar residues" evidence="1">
    <location>
        <begin position="194"/>
        <end position="221"/>
    </location>
</feature>